<keyword evidence="1" id="KW-1133">Transmembrane helix</keyword>
<evidence type="ECO:0000313" key="3">
    <source>
        <dbReference type="Proteomes" id="UP000294567"/>
    </source>
</evidence>
<dbReference type="Gene3D" id="3.30.1490.480">
    <property type="entry name" value="Endolytic murein transglycosylase"/>
    <property type="match status" value="1"/>
</dbReference>
<keyword evidence="3" id="KW-1185">Reference proteome</keyword>
<reference evidence="2 3" key="1">
    <citation type="submission" date="2019-03" db="EMBL/GenBank/DDBJ databases">
        <title>Genomic Encyclopedia of Type Strains, Phase IV (KMG-IV): sequencing the most valuable type-strain genomes for metagenomic binning, comparative biology and taxonomic classification.</title>
        <authorList>
            <person name="Goeker M."/>
        </authorList>
    </citation>
    <scope>NUCLEOTIDE SEQUENCE [LARGE SCALE GENOMIC DNA]</scope>
    <source>
        <strain evidence="2 3">DSM 26752</strain>
    </source>
</reference>
<evidence type="ECO:0000313" key="2">
    <source>
        <dbReference type="EMBL" id="TCS89545.1"/>
    </source>
</evidence>
<dbReference type="AlphaFoldDB" id="A0A4V2UUA3"/>
<evidence type="ECO:0000256" key="1">
    <source>
        <dbReference type="SAM" id="Phobius"/>
    </source>
</evidence>
<organism evidence="2 3">
    <name type="scientific">Keratinibaculum paraultunense</name>
    <dbReference type="NCBI Taxonomy" id="1278232"/>
    <lineage>
        <taxon>Bacteria</taxon>
        <taxon>Bacillati</taxon>
        <taxon>Bacillota</taxon>
        <taxon>Tissierellia</taxon>
        <taxon>Tissierellales</taxon>
        <taxon>Tepidimicrobiaceae</taxon>
        <taxon>Keratinibaculum</taxon>
    </lineage>
</organism>
<protein>
    <submittedName>
        <fullName evidence="2">YceG-like family protein</fullName>
    </submittedName>
</protein>
<proteinExistence type="predicted"/>
<keyword evidence="1" id="KW-0472">Membrane</keyword>
<gene>
    <name evidence="2" type="ORF">EDD65_10516</name>
</gene>
<sequence>MFSKNKFPYIVLGLGIGILLTNIIYVFNPVVEYKDYSEAEIVELASELGMVFIKESIDTSDIKDSKKKQEKIILIVEEGDSLGDVSNRLFELGIVDSAERFHNYAKEKGLERKIRIGTYELMPNQNYDDILDILTK</sequence>
<dbReference type="Proteomes" id="UP000294567">
    <property type="component" value="Unassembled WGS sequence"/>
</dbReference>
<accession>A0A4V2UUA3</accession>
<dbReference type="OrthoDB" id="1707965at2"/>
<keyword evidence="1" id="KW-0812">Transmembrane</keyword>
<dbReference type="EMBL" id="SMAE01000005">
    <property type="protein sequence ID" value="TCS89545.1"/>
    <property type="molecule type" value="Genomic_DNA"/>
</dbReference>
<feature type="transmembrane region" description="Helical" evidence="1">
    <location>
        <begin position="7"/>
        <end position="27"/>
    </location>
</feature>
<dbReference type="RefSeq" id="WP_132027030.1">
    <property type="nucleotide sequence ID" value="NZ_CP068564.1"/>
</dbReference>
<name>A0A4V2UUA3_9FIRM</name>
<comment type="caution">
    <text evidence="2">The sequence shown here is derived from an EMBL/GenBank/DDBJ whole genome shotgun (WGS) entry which is preliminary data.</text>
</comment>